<dbReference type="Pfam" id="PF04603">
    <property type="entry name" value="Mog1"/>
    <property type="match status" value="1"/>
</dbReference>
<dbReference type="GO" id="GO:0005085">
    <property type="term" value="F:guanyl-nucleotide exchange factor activity"/>
    <property type="evidence" value="ECO:0007669"/>
    <property type="project" value="TreeGrafter"/>
</dbReference>
<dbReference type="Proteomes" id="UP000663891">
    <property type="component" value="Unassembled WGS sequence"/>
</dbReference>
<dbReference type="GO" id="GO:0017080">
    <property type="term" value="F:sodium channel regulator activity"/>
    <property type="evidence" value="ECO:0007669"/>
    <property type="project" value="TreeGrafter"/>
</dbReference>
<dbReference type="OrthoDB" id="10255285at2759"/>
<evidence type="ECO:0000313" key="5">
    <source>
        <dbReference type="EMBL" id="CAF3684782.1"/>
    </source>
</evidence>
<evidence type="ECO:0000313" key="4">
    <source>
        <dbReference type="EMBL" id="CAF0743678.1"/>
    </source>
</evidence>
<sequence>MTRIKRPLFGGAIQAFLPDGFIDASSIRLVPNNQEVFMHAQSDQSIIVEILERVNEVSDENAIKYHFDALAEANDAQNTQDHIVDKIQSIPINSLIVQRLTSAWYLFGRQQVSKYNEQAKNIVYIHLCLLRLGGDLATDLLISFNDPVFVSEQSSSNDQQNQNGSRWTLNDFEEFFRSLEVVDYGLFLPSSSDDNSQSNDIIMS</sequence>
<accession>A0A813NR45</accession>
<dbReference type="PANTHER" id="PTHR15837">
    <property type="entry name" value="RAN GUANINE NUCLEOTIDE RELEASE FACTOR"/>
    <property type="match status" value="1"/>
</dbReference>
<keyword evidence="2" id="KW-0813">Transport</keyword>
<name>A0A813NR45_9BILA</name>
<dbReference type="GO" id="GO:0005634">
    <property type="term" value="C:nucleus"/>
    <property type="evidence" value="ECO:0007669"/>
    <property type="project" value="TreeGrafter"/>
</dbReference>
<keyword evidence="3" id="KW-0653">Protein transport</keyword>
<dbReference type="Gene3D" id="3.40.1000.10">
    <property type="entry name" value="Mog1/PsbP, alpha/beta/alpha sandwich"/>
    <property type="match status" value="1"/>
</dbReference>
<evidence type="ECO:0008006" key="7">
    <source>
        <dbReference type="Google" id="ProtNLM"/>
    </source>
</evidence>
<evidence type="ECO:0000256" key="2">
    <source>
        <dbReference type="ARBA" id="ARBA00022448"/>
    </source>
</evidence>
<reference evidence="4" key="1">
    <citation type="submission" date="2021-02" db="EMBL/GenBank/DDBJ databases">
        <authorList>
            <person name="Nowell W R."/>
        </authorList>
    </citation>
    <scope>NUCLEOTIDE SEQUENCE</scope>
</reference>
<dbReference type="GO" id="GO:0006606">
    <property type="term" value="P:protein import into nucleus"/>
    <property type="evidence" value="ECO:0007669"/>
    <property type="project" value="TreeGrafter"/>
</dbReference>
<dbReference type="Proteomes" id="UP000663881">
    <property type="component" value="Unassembled WGS sequence"/>
</dbReference>
<dbReference type="PANTHER" id="PTHR15837:SF0">
    <property type="entry name" value="RAN GUANINE NUCLEOTIDE RELEASE FACTOR"/>
    <property type="match status" value="1"/>
</dbReference>
<dbReference type="AlphaFoldDB" id="A0A813NR45"/>
<dbReference type="EMBL" id="CAJNON010000004">
    <property type="protein sequence ID" value="CAF0743678.1"/>
    <property type="molecule type" value="Genomic_DNA"/>
</dbReference>
<dbReference type="EMBL" id="CAJOAY010000526">
    <property type="protein sequence ID" value="CAF3684782.1"/>
    <property type="molecule type" value="Genomic_DNA"/>
</dbReference>
<protein>
    <recommendedName>
        <fullName evidence="7">Ran guanine nucleotide release factor</fullName>
    </recommendedName>
</protein>
<evidence type="ECO:0000313" key="6">
    <source>
        <dbReference type="Proteomes" id="UP000663891"/>
    </source>
</evidence>
<dbReference type="InterPro" id="IPR007681">
    <property type="entry name" value="Mog1"/>
</dbReference>
<dbReference type="GO" id="GO:0031267">
    <property type="term" value="F:small GTPase binding"/>
    <property type="evidence" value="ECO:0007669"/>
    <property type="project" value="TreeGrafter"/>
</dbReference>
<dbReference type="InterPro" id="IPR016123">
    <property type="entry name" value="Mog1/PsbP_a/b/a-sand"/>
</dbReference>
<evidence type="ECO:0000256" key="1">
    <source>
        <dbReference type="ARBA" id="ARBA00010307"/>
    </source>
</evidence>
<organism evidence="4 6">
    <name type="scientific">Adineta steineri</name>
    <dbReference type="NCBI Taxonomy" id="433720"/>
    <lineage>
        <taxon>Eukaryota</taxon>
        <taxon>Metazoa</taxon>
        <taxon>Spiralia</taxon>
        <taxon>Gnathifera</taxon>
        <taxon>Rotifera</taxon>
        <taxon>Eurotatoria</taxon>
        <taxon>Bdelloidea</taxon>
        <taxon>Adinetida</taxon>
        <taxon>Adinetidae</taxon>
        <taxon>Adineta</taxon>
    </lineage>
</organism>
<gene>
    <name evidence="5" type="ORF">OKA104_LOCUS11379</name>
    <name evidence="4" type="ORF">VCS650_LOCUS810</name>
</gene>
<comment type="caution">
    <text evidence="4">The sequence shown here is derived from an EMBL/GenBank/DDBJ whole genome shotgun (WGS) entry which is preliminary data.</text>
</comment>
<proteinExistence type="inferred from homology"/>
<comment type="similarity">
    <text evidence="1">Belongs to the MOG1 family.</text>
</comment>
<dbReference type="SUPFAM" id="SSF55724">
    <property type="entry name" value="Mog1p/PsbP-like"/>
    <property type="match status" value="1"/>
</dbReference>
<dbReference type="GO" id="GO:0042391">
    <property type="term" value="P:regulation of membrane potential"/>
    <property type="evidence" value="ECO:0007669"/>
    <property type="project" value="TreeGrafter"/>
</dbReference>
<dbReference type="GO" id="GO:0044325">
    <property type="term" value="F:transmembrane transporter binding"/>
    <property type="evidence" value="ECO:0007669"/>
    <property type="project" value="TreeGrafter"/>
</dbReference>
<evidence type="ECO:0000256" key="3">
    <source>
        <dbReference type="ARBA" id="ARBA00022927"/>
    </source>
</evidence>